<evidence type="ECO:0000313" key="1">
    <source>
        <dbReference type="EMBL" id="CAA9563937.1"/>
    </source>
</evidence>
<accession>A0A6J4V3T2</accession>
<sequence length="48" mass="5750">MYERPHRSPQPPLWAWGAGEWLRVLRLPAYAPRHRPRPTPYVQARLFA</sequence>
<dbReference type="EMBL" id="CADCWM010000494">
    <property type="protein sequence ID" value="CAA9563937.1"/>
    <property type="molecule type" value="Genomic_DNA"/>
</dbReference>
<name>A0A6J4V3T2_9BACT</name>
<reference evidence="1" key="1">
    <citation type="submission" date="2020-02" db="EMBL/GenBank/DDBJ databases">
        <authorList>
            <person name="Meier V. D."/>
        </authorList>
    </citation>
    <scope>NUCLEOTIDE SEQUENCE</scope>
    <source>
        <strain evidence="1">AVDCRST_MAG88</strain>
    </source>
</reference>
<protein>
    <submittedName>
        <fullName evidence="1">Uncharacterized protein</fullName>
    </submittedName>
</protein>
<proteinExistence type="predicted"/>
<organism evidence="1">
    <name type="scientific">uncultured Thermomicrobiales bacterium</name>
    <dbReference type="NCBI Taxonomy" id="1645740"/>
    <lineage>
        <taxon>Bacteria</taxon>
        <taxon>Pseudomonadati</taxon>
        <taxon>Thermomicrobiota</taxon>
        <taxon>Thermomicrobia</taxon>
        <taxon>Thermomicrobiales</taxon>
        <taxon>environmental samples</taxon>
    </lineage>
</organism>
<gene>
    <name evidence="1" type="ORF">AVDCRST_MAG88-1735</name>
</gene>
<dbReference type="AlphaFoldDB" id="A0A6J4V3T2"/>